<accession>A0A4S2DJX9</accession>
<proteinExistence type="predicted"/>
<dbReference type="AlphaFoldDB" id="A0A1C7H6Q8"/>
<dbReference type="EMBL" id="SRYX01000001">
    <property type="protein sequence ID" value="TGY41243.1"/>
    <property type="molecule type" value="Genomic_DNA"/>
</dbReference>
<dbReference type="Proteomes" id="UP000092631">
    <property type="component" value="Chromosome"/>
</dbReference>
<dbReference type="KEGG" id="bcae:A4V03_18115"/>
<protein>
    <recommendedName>
        <fullName evidence="5">Calx-beta domain-containing protein</fullName>
    </recommendedName>
</protein>
<dbReference type="RefSeq" id="WP_065539886.1">
    <property type="nucleotide sequence ID" value="NZ_CAPDLJ010000008.1"/>
</dbReference>
<dbReference type="GeneID" id="82189053"/>
<evidence type="ECO:0000313" key="4">
    <source>
        <dbReference type="Proteomes" id="UP000309566"/>
    </source>
</evidence>
<sequence>MKTKIRITGSFLLMIILIIVSAACSDDDSSGAKLSFSRSIYILPSNGSLEVELRASVAPETDLSIPVIIEGTAILDEDYEISANGFMIKAGETSATLTITPKNNLTANREIRLSINPVSGYTLGDKKIAIIPVEVKEHIMYTFKPVIYRLLSEIDIRIEVEGENSGSSFRATTDIVLPIEIDPSSTAILNEDFELENGITSVTIPKGSYYTRFKIKIKEGAEDYTGKNAILKLGTPVDNSELYYPGSFVSYNIKLDQLKFTDMLGKWKPVEIKDKDNYVYVGMPDEDWINSLPENNGANDYLEFVHQEDGTDKIIPYLTGDLKDFFCNPQGHTVVFDHIEKGIYNWIADEEYDAPYFTTSQVNRCFSKRKTELGNAFIGLDKIDDNNIIIYFHDFIPTDFFSSTFEEYGHYFDASFFGITYAFTRVVE</sequence>
<evidence type="ECO:0000313" key="1">
    <source>
        <dbReference type="EMBL" id="ANU59237.1"/>
    </source>
</evidence>
<gene>
    <name evidence="1" type="ORF">A4V03_18115</name>
    <name evidence="2" type="ORF">E5353_00105</name>
</gene>
<dbReference type="OrthoDB" id="1098374at2"/>
<name>A0A1C7H6Q8_9BACE</name>
<reference evidence="2 4" key="3">
    <citation type="submission" date="2019-04" db="EMBL/GenBank/DDBJ databases">
        <title>Microbes associate with the intestines of laboratory mice.</title>
        <authorList>
            <person name="Navarre W."/>
            <person name="Wong E."/>
            <person name="Huang K."/>
            <person name="Tropini C."/>
            <person name="Ng K."/>
            <person name="Yu B."/>
        </authorList>
    </citation>
    <scope>NUCLEOTIDE SEQUENCE [LARGE SCALE GENOMIC DNA]</scope>
    <source>
        <strain evidence="2 4">NM63_1-25</strain>
    </source>
</reference>
<dbReference type="Proteomes" id="UP000309566">
    <property type="component" value="Unassembled WGS sequence"/>
</dbReference>
<reference evidence="3" key="1">
    <citation type="submission" date="2016-04" db="EMBL/GenBank/DDBJ databases">
        <title>Complete Genome Sequences of Twelve Strains of a Stable Defined Moderately Diverse Mouse Microbiota 2 (sDMDMm2).</title>
        <authorList>
            <person name="Uchimura Y."/>
            <person name="Wyss M."/>
            <person name="Brugiroux S."/>
            <person name="Limenitakis J.P."/>
            <person name="Stecher B."/>
            <person name="McCoy K.D."/>
            <person name="Macpherson A.J."/>
        </authorList>
    </citation>
    <scope>NUCLEOTIDE SEQUENCE [LARGE SCALE GENOMIC DNA]</scope>
    <source>
        <strain evidence="3">I48</strain>
    </source>
</reference>
<organism evidence="1 3">
    <name type="scientific">Bacteroides caecimuris</name>
    <dbReference type="NCBI Taxonomy" id="1796613"/>
    <lineage>
        <taxon>Bacteria</taxon>
        <taxon>Pseudomonadati</taxon>
        <taxon>Bacteroidota</taxon>
        <taxon>Bacteroidia</taxon>
        <taxon>Bacteroidales</taxon>
        <taxon>Bacteroidaceae</taxon>
        <taxon>Bacteroides</taxon>
    </lineage>
</organism>
<evidence type="ECO:0000313" key="3">
    <source>
        <dbReference type="Proteomes" id="UP000092631"/>
    </source>
</evidence>
<evidence type="ECO:0000313" key="2">
    <source>
        <dbReference type="EMBL" id="TGY41243.1"/>
    </source>
</evidence>
<accession>A0A1C7H6Q8</accession>
<dbReference type="InterPro" id="IPR038081">
    <property type="entry name" value="CalX-like_sf"/>
</dbReference>
<dbReference type="PROSITE" id="PS51257">
    <property type="entry name" value="PROKAR_LIPOPROTEIN"/>
    <property type="match status" value="1"/>
</dbReference>
<dbReference type="SUPFAM" id="SSF141072">
    <property type="entry name" value="CalX-like"/>
    <property type="match status" value="1"/>
</dbReference>
<evidence type="ECO:0008006" key="5">
    <source>
        <dbReference type="Google" id="ProtNLM"/>
    </source>
</evidence>
<dbReference type="EMBL" id="CP015401">
    <property type="protein sequence ID" value="ANU59237.1"/>
    <property type="molecule type" value="Genomic_DNA"/>
</dbReference>
<dbReference type="Gene3D" id="2.60.40.2030">
    <property type="match status" value="1"/>
</dbReference>
<keyword evidence="3" id="KW-1185">Reference proteome</keyword>
<reference evidence="1" key="2">
    <citation type="submission" date="2017-04" db="EMBL/GenBank/DDBJ databases">
        <title>Complete Genome Sequences of Twelve Strains of a Stable Defined Moderately Diverse Mouse Microbiota 2 (sDMDMm2).</title>
        <authorList>
            <person name="Uchimura Y."/>
            <person name="Wyss M."/>
            <person name="Brugiroux S."/>
            <person name="Limenitakis J.P."/>
            <person name="Stecher B."/>
            <person name="McCoy K.D."/>
            <person name="Macpherson A.J."/>
        </authorList>
    </citation>
    <scope>NUCLEOTIDE SEQUENCE</scope>
    <source>
        <strain evidence="1">I48</strain>
    </source>
</reference>